<protein>
    <recommendedName>
        <fullName evidence="3">L-2-amino-thiazoline-4-carboxylic acid hydrolase</fullName>
    </recommendedName>
</protein>
<dbReference type="AlphaFoldDB" id="A0A916U1A9"/>
<comment type="caution">
    <text evidence="1">The sequence shown here is derived from an EMBL/GenBank/DDBJ whole genome shotgun (WGS) entry which is preliminary data.</text>
</comment>
<sequence length="215" mass="24283">MSAFLGGEIERQIDDMVAVVRAVAPAVDAARLSQRVRDGYDVAYRSNAYRQRTEQDAFLLSLCCIVLACWRALREALGSDARALVILRQSFVEPRRAHVREWLASRMKITREDAGHAFERAAENFKSGGEAVFGESFAYVQEVQDGERSFVNVERCFFNDFFRGNGAPQVTPVFCALDTVWADELNAGPYNVTFERPSVLSSGADRCRFQFHRRP</sequence>
<dbReference type="Proteomes" id="UP000637002">
    <property type="component" value="Unassembled WGS sequence"/>
</dbReference>
<reference evidence="1" key="2">
    <citation type="submission" date="2020-09" db="EMBL/GenBank/DDBJ databases">
        <authorList>
            <person name="Sun Q."/>
            <person name="Zhou Y."/>
        </authorList>
    </citation>
    <scope>NUCLEOTIDE SEQUENCE</scope>
    <source>
        <strain evidence="1">CGMCC 1.12919</strain>
    </source>
</reference>
<gene>
    <name evidence="1" type="ORF">GCM10010994_09570</name>
</gene>
<reference evidence="1" key="1">
    <citation type="journal article" date="2014" name="Int. J. Syst. Evol. Microbiol.">
        <title>Complete genome sequence of Corynebacterium casei LMG S-19264T (=DSM 44701T), isolated from a smear-ripened cheese.</title>
        <authorList>
            <consortium name="US DOE Joint Genome Institute (JGI-PGF)"/>
            <person name="Walter F."/>
            <person name="Albersmeier A."/>
            <person name="Kalinowski J."/>
            <person name="Ruckert C."/>
        </authorList>
    </citation>
    <scope>NUCLEOTIDE SEQUENCE</scope>
    <source>
        <strain evidence="1">CGMCC 1.12919</strain>
    </source>
</reference>
<organism evidence="1 2">
    <name type="scientific">Chelatococcus reniformis</name>
    <dbReference type="NCBI Taxonomy" id="1494448"/>
    <lineage>
        <taxon>Bacteria</taxon>
        <taxon>Pseudomonadati</taxon>
        <taxon>Pseudomonadota</taxon>
        <taxon>Alphaproteobacteria</taxon>
        <taxon>Hyphomicrobiales</taxon>
        <taxon>Chelatococcaceae</taxon>
        <taxon>Chelatococcus</taxon>
    </lineage>
</organism>
<keyword evidence="2" id="KW-1185">Reference proteome</keyword>
<evidence type="ECO:0000313" key="1">
    <source>
        <dbReference type="EMBL" id="GGC52577.1"/>
    </source>
</evidence>
<name>A0A916U1A9_9HYPH</name>
<dbReference type="RefSeq" id="WP_188608016.1">
    <property type="nucleotide sequence ID" value="NZ_BMGG01000002.1"/>
</dbReference>
<evidence type="ECO:0000313" key="2">
    <source>
        <dbReference type="Proteomes" id="UP000637002"/>
    </source>
</evidence>
<dbReference type="EMBL" id="BMGG01000002">
    <property type="protein sequence ID" value="GGC52577.1"/>
    <property type="molecule type" value="Genomic_DNA"/>
</dbReference>
<proteinExistence type="predicted"/>
<dbReference type="InterPro" id="IPR026002">
    <property type="entry name" value="ATC_hydrolase-like"/>
</dbReference>
<accession>A0A916U1A9</accession>
<dbReference type="Pfam" id="PF14196">
    <property type="entry name" value="ATC_hydrolase"/>
    <property type="match status" value="1"/>
</dbReference>
<evidence type="ECO:0008006" key="3">
    <source>
        <dbReference type="Google" id="ProtNLM"/>
    </source>
</evidence>